<evidence type="ECO:0000313" key="2">
    <source>
        <dbReference type="Proteomes" id="UP000789920"/>
    </source>
</evidence>
<gene>
    <name evidence="1" type="ORF">RPERSI_LOCUS10230</name>
</gene>
<protein>
    <submittedName>
        <fullName evidence="1">20134_t:CDS:1</fullName>
    </submittedName>
</protein>
<feature type="non-terminal residue" evidence="1">
    <location>
        <position position="102"/>
    </location>
</feature>
<feature type="non-terminal residue" evidence="1">
    <location>
        <position position="1"/>
    </location>
</feature>
<reference evidence="1" key="1">
    <citation type="submission" date="2021-06" db="EMBL/GenBank/DDBJ databases">
        <authorList>
            <person name="Kallberg Y."/>
            <person name="Tangrot J."/>
            <person name="Rosling A."/>
        </authorList>
    </citation>
    <scope>NUCLEOTIDE SEQUENCE</scope>
    <source>
        <strain evidence="1">MA461A</strain>
    </source>
</reference>
<keyword evidence="2" id="KW-1185">Reference proteome</keyword>
<name>A0ACA9PDU6_9GLOM</name>
<comment type="caution">
    <text evidence="1">The sequence shown here is derived from an EMBL/GenBank/DDBJ whole genome shotgun (WGS) entry which is preliminary data.</text>
</comment>
<dbReference type="EMBL" id="CAJVQC010020096">
    <property type="protein sequence ID" value="CAG8705773.1"/>
    <property type="molecule type" value="Genomic_DNA"/>
</dbReference>
<sequence>NKLYIKNDDYDDNDYFNIEPNFLPDNNDTLITLHNNRNNRHNQIQVEECVNCKYRGYISLCNRTRISQALRPSLHVNRSTLSSSGQAFSELKSDNKNDEQEE</sequence>
<organism evidence="1 2">
    <name type="scientific">Racocetra persica</name>
    <dbReference type="NCBI Taxonomy" id="160502"/>
    <lineage>
        <taxon>Eukaryota</taxon>
        <taxon>Fungi</taxon>
        <taxon>Fungi incertae sedis</taxon>
        <taxon>Mucoromycota</taxon>
        <taxon>Glomeromycotina</taxon>
        <taxon>Glomeromycetes</taxon>
        <taxon>Diversisporales</taxon>
        <taxon>Gigasporaceae</taxon>
        <taxon>Racocetra</taxon>
    </lineage>
</organism>
<proteinExistence type="predicted"/>
<evidence type="ECO:0000313" key="1">
    <source>
        <dbReference type="EMBL" id="CAG8705773.1"/>
    </source>
</evidence>
<accession>A0ACA9PDU6</accession>
<dbReference type="Proteomes" id="UP000789920">
    <property type="component" value="Unassembled WGS sequence"/>
</dbReference>